<dbReference type="Proteomes" id="UP000756346">
    <property type="component" value="Unassembled WGS sequence"/>
</dbReference>
<comment type="caution">
    <text evidence="2">The sequence shown here is derived from an EMBL/GenBank/DDBJ whole genome shotgun (WGS) entry which is preliminary data.</text>
</comment>
<sequence>MIGPHWDSARIMYGTLFIRGTAGAPLAEAARSPSPYFCSASGVVQPFDSLSFTVILPGHVVTYILRFSAHEAGKSLGRTWKQVIGAVPLEITCDNNLQEQRQASSNRGINSGSRHLEGGKDASPGSNSTAPRDQLLQQSLYILISRTKMTCITRPRVVKTLKTRPCRL</sequence>
<reference evidence="2" key="1">
    <citation type="journal article" date="2021" name="Nat. Commun.">
        <title>Genetic determinants of endophytism in the Arabidopsis root mycobiome.</title>
        <authorList>
            <person name="Mesny F."/>
            <person name="Miyauchi S."/>
            <person name="Thiergart T."/>
            <person name="Pickel B."/>
            <person name="Atanasova L."/>
            <person name="Karlsson M."/>
            <person name="Huettel B."/>
            <person name="Barry K.W."/>
            <person name="Haridas S."/>
            <person name="Chen C."/>
            <person name="Bauer D."/>
            <person name="Andreopoulos W."/>
            <person name="Pangilinan J."/>
            <person name="LaButti K."/>
            <person name="Riley R."/>
            <person name="Lipzen A."/>
            <person name="Clum A."/>
            <person name="Drula E."/>
            <person name="Henrissat B."/>
            <person name="Kohler A."/>
            <person name="Grigoriev I.V."/>
            <person name="Martin F.M."/>
            <person name="Hacquard S."/>
        </authorList>
    </citation>
    <scope>NUCLEOTIDE SEQUENCE</scope>
    <source>
        <strain evidence="2">MPI-CAGE-CH-0230</strain>
    </source>
</reference>
<evidence type="ECO:0000313" key="2">
    <source>
        <dbReference type="EMBL" id="KAH7040262.1"/>
    </source>
</evidence>
<proteinExistence type="predicted"/>
<dbReference type="GeneID" id="70192902"/>
<name>A0A9P8YEE6_9PEZI</name>
<keyword evidence="3" id="KW-1185">Reference proteome</keyword>
<dbReference type="EMBL" id="JAGTJQ010000001">
    <property type="protein sequence ID" value="KAH7040262.1"/>
    <property type="molecule type" value="Genomic_DNA"/>
</dbReference>
<gene>
    <name evidence="2" type="ORF">B0I36DRAFT_7767</name>
</gene>
<evidence type="ECO:0000313" key="3">
    <source>
        <dbReference type="Proteomes" id="UP000756346"/>
    </source>
</evidence>
<dbReference type="RefSeq" id="XP_046018317.1">
    <property type="nucleotide sequence ID" value="XM_046163356.1"/>
</dbReference>
<feature type="region of interest" description="Disordered" evidence="1">
    <location>
        <begin position="100"/>
        <end position="131"/>
    </location>
</feature>
<dbReference type="AlphaFoldDB" id="A0A9P8YEE6"/>
<evidence type="ECO:0000256" key="1">
    <source>
        <dbReference type="SAM" id="MobiDB-lite"/>
    </source>
</evidence>
<accession>A0A9P8YEE6</accession>
<organism evidence="2 3">
    <name type="scientific">Microdochium trichocladiopsis</name>
    <dbReference type="NCBI Taxonomy" id="1682393"/>
    <lineage>
        <taxon>Eukaryota</taxon>
        <taxon>Fungi</taxon>
        <taxon>Dikarya</taxon>
        <taxon>Ascomycota</taxon>
        <taxon>Pezizomycotina</taxon>
        <taxon>Sordariomycetes</taxon>
        <taxon>Xylariomycetidae</taxon>
        <taxon>Xylariales</taxon>
        <taxon>Microdochiaceae</taxon>
        <taxon>Microdochium</taxon>
    </lineage>
</organism>
<protein>
    <submittedName>
        <fullName evidence="2">Uncharacterized protein</fullName>
    </submittedName>
</protein>
<feature type="compositionally biased region" description="Polar residues" evidence="1">
    <location>
        <begin position="100"/>
        <end position="113"/>
    </location>
</feature>